<accession>A0AAJ5V3A0</accession>
<evidence type="ECO:0000313" key="1">
    <source>
        <dbReference type="EMBL" id="WEA22771.1"/>
    </source>
</evidence>
<reference evidence="1" key="1">
    <citation type="submission" date="2023-02" db="EMBL/GenBank/DDBJ databases">
        <title>tmexCD-toprJ-like cluster.</title>
        <authorList>
            <person name="Gao X."/>
            <person name="Wang C."/>
            <person name="Liu J."/>
        </authorList>
    </citation>
    <scope>NUCLEOTIDE SEQUENCE</scope>
    <source>
        <strain evidence="1">GDW21C697WI</strain>
    </source>
</reference>
<protein>
    <submittedName>
        <fullName evidence="1">Uncharacterized protein</fullName>
    </submittedName>
</protein>
<dbReference type="EMBL" id="CP118677">
    <property type="protein sequence ID" value="WEA22771.1"/>
    <property type="molecule type" value="Genomic_DNA"/>
</dbReference>
<proteinExistence type="predicted"/>
<evidence type="ECO:0000313" key="2">
    <source>
        <dbReference type="Proteomes" id="UP001217631"/>
    </source>
</evidence>
<dbReference type="RefSeq" id="WP_192440119.1">
    <property type="nucleotide sequence ID" value="NZ_CP118677.1"/>
</dbReference>
<name>A0AAJ5V3A0_9PSED</name>
<dbReference type="Proteomes" id="UP001217631">
    <property type="component" value="Chromosome"/>
</dbReference>
<sequence>MLKSVKWVEDSVLVVKLDDALFTLAQMRVNGLMEFFDVFSANDDWRGCDLNNANLLFCIFVAEKRLKSLFVRVLAKDEVVVNHRPIIRQMLSFEWVAENTYTANLIELTDRYSSFGARVIKSDLSVSADLNIINSHEMCGVFGEPDKLKARLKFFHDTGIDWDEQKTIIYPSLERPKNFPAN</sequence>
<gene>
    <name evidence="1" type="ORF">PWA60_11435</name>
</gene>
<dbReference type="AlphaFoldDB" id="A0AAJ5V3A0"/>
<organism evidence="1 2">
    <name type="scientific">Pseudomonas juntendi</name>
    <dbReference type="NCBI Taxonomy" id="2666183"/>
    <lineage>
        <taxon>Bacteria</taxon>
        <taxon>Pseudomonadati</taxon>
        <taxon>Pseudomonadota</taxon>
        <taxon>Gammaproteobacteria</taxon>
        <taxon>Pseudomonadales</taxon>
        <taxon>Pseudomonadaceae</taxon>
        <taxon>Pseudomonas</taxon>
    </lineage>
</organism>